<dbReference type="InterPro" id="IPR029413">
    <property type="entry name" value="RG-lyase_II"/>
</dbReference>
<evidence type="ECO:0000256" key="6">
    <source>
        <dbReference type="ARBA" id="ARBA00022729"/>
    </source>
</evidence>
<dbReference type="InterPro" id="IPR008979">
    <property type="entry name" value="Galactose-bd-like_sf"/>
</dbReference>
<gene>
    <name evidence="13" type="ORF">PECM_007959</name>
</gene>
<keyword evidence="5" id="KW-0964">Secreted</keyword>
<evidence type="ECO:0000256" key="8">
    <source>
        <dbReference type="ARBA" id="ARBA00023277"/>
    </source>
</evidence>
<evidence type="ECO:0000259" key="11">
    <source>
        <dbReference type="Pfam" id="PF14683"/>
    </source>
</evidence>
<dbReference type="GO" id="GO:0102210">
    <property type="term" value="F:rhamnogalacturonan endolyase activity"/>
    <property type="evidence" value="ECO:0007669"/>
    <property type="project" value="UniProtKB-EC"/>
</dbReference>
<dbReference type="InterPro" id="IPR011013">
    <property type="entry name" value="Gal_mutarotase_sf_dom"/>
</dbReference>
<name>A0A8J8VZI6_9EURO</name>
<dbReference type="CDD" id="cd10320">
    <property type="entry name" value="RGL4_N"/>
    <property type="match status" value="1"/>
</dbReference>
<evidence type="ECO:0000313" key="13">
    <source>
        <dbReference type="EMBL" id="KAF7714665.1"/>
    </source>
</evidence>
<dbReference type="Gene3D" id="2.60.40.1120">
    <property type="entry name" value="Carboxypeptidase-like, regulatory domain"/>
    <property type="match status" value="1"/>
</dbReference>
<evidence type="ECO:0000256" key="9">
    <source>
        <dbReference type="ARBA" id="ARBA00023326"/>
    </source>
</evidence>
<evidence type="ECO:0000256" key="4">
    <source>
        <dbReference type="ARBA" id="ARBA00012437"/>
    </source>
</evidence>
<dbReference type="InterPro" id="IPR051850">
    <property type="entry name" value="Polysacch_Lyase_4"/>
</dbReference>
<evidence type="ECO:0000256" key="3">
    <source>
        <dbReference type="ARBA" id="ARBA00010418"/>
    </source>
</evidence>
<feature type="signal peptide" evidence="10">
    <location>
        <begin position="1"/>
        <end position="18"/>
    </location>
</feature>
<dbReference type="AlphaFoldDB" id="A0A8J8VZI6"/>
<dbReference type="Gene3D" id="2.70.98.10">
    <property type="match status" value="1"/>
</dbReference>
<dbReference type="GO" id="GO:0000272">
    <property type="term" value="P:polysaccharide catabolic process"/>
    <property type="evidence" value="ECO:0007669"/>
    <property type="project" value="UniProtKB-KW"/>
</dbReference>
<dbReference type="InterPro" id="IPR013784">
    <property type="entry name" value="Carb-bd-like_fold"/>
</dbReference>
<dbReference type="Proteomes" id="UP000631181">
    <property type="component" value="Unassembled WGS sequence"/>
</dbReference>
<dbReference type="GO" id="GO:0030246">
    <property type="term" value="F:carbohydrate binding"/>
    <property type="evidence" value="ECO:0007669"/>
    <property type="project" value="InterPro"/>
</dbReference>
<comment type="caution">
    <text evidence="13">The sequence shown here is derived from an EMBL/GenBank/DDBJ whole genome shotgun (WGS) entry which is preliminary data.</text>
</comment>
<evidence type="ECO:0000256" key="2">
    <source>
        <dbReference type="ARBA" id="ARBA00004613"/>
    </source>
</evidence>
<dbReference type="Pfam" id="PF14686">
    <property type="entry name" value="fn3_3"/>
    <property type="match status" value="1"/>
</dbReference>
<dbReference type="EMBL" id="WIWV01000078">
    <property type="protein sequence ID" value="KAF7714665.1"/>
    <property type="molecule type" value="Genomic_DNA"/>
</dbReference>
<dbReference type="SUPFAM" id="SSF49452">
    <property type="entry name" value="Starch-binding domain-like"/>
    <property type="match status" value="1"/>
</dbReference>
<sequence>MQLSFLAAVLLFGISADAFPAKHASPEPFLTQLDGSSWTLGNNVWNLTQESTYGVKLMYKGRDCVGDAAGHYVSYNGAASNLNWTSASITKRGTYRGKKFIDIAFTAVEGDMHWVVFAGMSGAYQYFVNRALPVLGEFRTLWRLDNVTFTRGRTDIKDEELPPLKDYIPQNKVQDETWLRPDGSGYITKYDFTAWSRNQDFFGVYGEGFGSWYINPGKDYYNGDHLKQELMVHRESATGDVVQLNMIHGTHFMASSKDLLPEGKIWGPWLWYLNDGDKEDVAQRAAEEFQSWPYKWLVDEEYHSRGIVTGRLTLSDGRPASNAAVFLGDPDPTKTTLDMGTDYYYTTYADKSGRFEIPNVRAGTYGLQAWSNGSSIADVSTTFLVNKVTVKKSKRTNLGHLTWKLSPKEKLFQIGEFDRYSYGFSHGGAPYQHGLVAACPADLTYTVGESQTSDWCFGQTYRGNWTVRFRTSGIRESAAPELIVSLAGYASGASSNIFANGVQLGNMTSGSAWLPSDPSLYRSATAAGEWHLLRFPFDKSLLKDGWNDLTFNMVRNTTWHGFMWDSVALEC</sequence>
<dbReference type="InterPro" id="IPR014718">
    <property type="entry name" value="GH-type_carb-bd"/>
</dbReference>
<comment type="catalytic activity">
    <reaction evidence="1">
        <text>Endotype eliminative cleavage of L-alpha-rhamnopyranosyl-(1-&gt;4)-alpha-D-galactopyranosyluronic acid bonds of rhamnogalacturonan I domains in ramified hairy regions of pectin leaving L-rhamnopyranose at the reducing end and 4-deoxy-4,5-unsaturated D-galactopyranosyluronic acid at the non-reducing end.</text>
        <dbReference type="EC" id="4.2.2.23"/>
    </reaction>
</comment>
<reference evidence="13" key="1">
    <citation type="journal article" date="2020" name="Front. Microbiol.">
        <title>Gene regulatory networks of Penicillium echinulatum 2HH and Penicillium oxalicum 114-2 inferred by a computational biology approach.</title>
        <authorList>
            <person name="Lenz A.R."/>
            <person name="Galan-Vasquez E."/>
            <person name="Balbinot E."/>
            <person name="De Abreu F.P."/>
            <person name="De Oliveira N.S."/>
            <person name="Da Rosa L.O."/>
            <person name="De Avila E Silva S."/>
            <person name="Camassola M."/>
            <person name="Dillon A.J.P."/>
            <person name="Perez-Rueda E."/>
        </authorList>
    </citation>
    <scope>NUCLEOTIDE SEQUENCE</scope>
    <source>
        <strain evidence="13">S1M29</strain>
    </source>
</reference>
<dbReference type="CDD" id="cd10316">
    <property type="entry name" value="RGL4_M"/>
    <property type="match status" value="1"/>
</dbReference>
<evidence type="ECO:0000259" key="12">
    <source>
        <dbReference type="Pfam" id="PF14686"/>
    </source>
</evidence>
<dbReference type="SUPFAM" id="SSF74650">
    <property type="entry name" value="Galactose mutarotase-like"/>
    <property type="match status" value="1"/>
</dbReference>
<keyword evidence="9" id="KW-0624">Polysaccharide degradation</keyword>
<keyword evidence="8" id="KW-0119">Carbohydrate metabolism</keyword>
<dbReference type="GO" id="GO:0005576">
    <property type="term" value="C:extracellular region"/>
    <property type="evidence" value="ECO:0007669"/>
    <property type="project" value="UniProtKB-SubCell"/>
</dbReference>
<dbReference type="OrthoDB" id="1179585at2759"/>
<organism evidence="13 14">
    <name type="scientific">Penicillium ucsense</name>
    <dbReference type="NCBI Taxonomy" id="2839758"/>
    <lineage>
        <taxon>Eukaryota</taxon>
        <taxon>Fungi</taxon>
        <taxon>Dikarya</taxon>
        <taxon>Ascomycota</taxon>
        <taxon>Pezizomycotina</taxon>
        <taxon>Eurotiomycetes</taxon>
        <taxon>Eurotiomycetidae</taxon>
        <taxon>Eurotiales</taxon>
        <taxon>Aspergillaceae</taxon>
        <taxon>Penicillium</taxon>
    </lineage>
</organism>
<dbReference type="SUPFAM" id="SSF49785">
    <property type="entry name" value="Galactose-binding domain-like"/>
    <property type="match status" value="1"/>
</dbReference>
<dbReference type="Gene3D" id="2.60.120.260">
    <property type="entry name" value="Galactose-binding domain-like"/>
    <property type="match status" value="1"/>
</dbReference>
<comment type="similarity">
    <text evidence="3">Belongs to the polysaccharide lyase 4 family.</text>
</comment>
<keyword evidence="6 10" id="KW-0732">Signal</keyword>
<feature type="domain" description="Rhamnogalacturonan lyase" evidence="12">
    <location>
        <begin position="317"/>
        <end position="397"/>
    </location>
</feature>
<accession>A0A8J8VZI6</accession>
<dbReference type="InterPro" id="IPR029411">
    <property type="entry name" value="RG-lyase_III"/>
</dbReference>
<protein>
    <recommendedName>
        <fullName evidence="4">rhamnogalacturonan endolyase</fullName>
        <ecNumber evidence="4">4.2.2.23</ecNumber>
    </recommendedName>
</protein>
<comment type="subcellular location">
    <subcellularLocation>
        <location evidence="2">Secreted</location>
    </subcellularLocation>
</comment>
<dbReference type="EC" id="4.2.2.23" evidence="4"/>
<proteinExistence type="inferred from homology"/>
<evidence type="ECO:0000313" key="14">
    <source>
        <dbReference type="Proteomes" id="UP000631181"/>
    </source>
</evidence>
<keyword evidence="14" id="KW-1185">Reference proteome</keyword>
<evidence type="ECO:0000256" key="5">
    <source>
        <dbReference type="ARBA" id="ARBA00022525"/>
    </source>
</evidence>
<evidence type="ECO:0000256" key="1">
    <source>
        <dbReference type="ARBA" id="ARBA00001324"/>
    </source>
</evidence>
<keyword evidence="7 13" id="KW-0456">Lyase</keyword>
<dbReference type="Pfam" id="PF14683">
    <property type="entry name" value="CBM-like"/>
    <property type="match status" value="1"/>
</dbReference>
<dbReference type="PANTHER" id="PTHR32018">
    <property type="entry name" value="RHAMNOGALACTURONATE LYASE FAMILY PROTEIN"/>
    <property type="match status" value="1"/>
</dbReference>
<evidence type="ECO:0000256" key="10">
    <source>
        <dbReference type="SAM" id="SignalP"/>
    </source>
</evidence>
<feature type="chain" id="PRO_5035242627" description="rhamnogalacturonan endolyase" evidence="10">
    <location>
        <begin position="19"/>
        <end position="571"/>
    </location>
</feature>
<feature type="domain" description="Rhamnogalacturonan lyase" evidence="11">
    <location>
        <begin position="411"/>
        <end position="569"/>
    </location>
</feature>
<dbReference type="PANTHER" id="PTHR32018:SF1">
    <property type="entry name" value="RHAMNOGALACTURONAN ENDOLYASE"/>
    <property type="match status" value="1"/>
</dbReference>
<evidence type="ECO:0000256" key="7">
    <source>
        <dbReference type="ARBA" id="ARBA00023239"/>
    </source>
</evidence>